<keyword evidence="5" id="KW-1133">Transmembrane helix</keyword>
<keyword evidence="3" id="KW-0812">Transmembrane</keyword>
<protein>
    <submittedName>
        <fullName evidence="9">Uncharacterized protein</fullName>
    </submittedName>
</protein>
<dbReference type="GO" id="GO:0005794">
    <property type="term" value="C:Golgi apparatus"/>
    <property type="evidence" value="ECO:0007669"/>
    <property type="project" value="TreeGrafter"/>
</dbReference>
<dbReference type="EMBL" id="PGOL01003081">
    <property type="protein sequence ID" value="PKI43138.1"/>
    <property type="molecule type" value="Genomic_DNA"/>
</dbReference>
<evidence type="ECO:0000256" key="5">
    <source>
        <dbReference type="ARBA" id="ARBA00022989"/>
    </source>
</evidence>
<sequence>MTRFDKQRKTCNLYQGRWVKDDSYYPLYPPGSCPHIDEPFDCHLNGRPDSRFLWYRWQPRGCNIPRLNGKKMLKMLTGKRLVFVGDSLNRNMWESLVCILRNSVTDKSKVFEASGKEEFRAEGSYSFIFQDYNSSVEFFRTPFLVREWEVPEKNGSKKETLRLDLVEGSSDKYKNADVLIFNTGHWWTHEKTLMGKGYYQEGEHVHSELSARLAFWKAMLTWARWVDSNVDPTRTTVFFRGYSSSHFFGGQWNSGGECDKETEPILDEEKLSFYPQKMRILESVMKGMKTPVIFLNITKMSDFRKDAHPSIYREQNSTEEKRRSPSIPQDCSHWCLPGVPDTWNELVYYHLLTRLYEKRHKRQWQGKLRTGL</sequence>
<organism evidence="9 10">
    <name type="scientific">Punica granatum</name>
    <name type="common">Pomegranate</name>
    <dbReference type="NCBI Taxonomy" id="22663"/>
    <lineage>
        <taxon>Eukaryota</taxon>
        <taxon>Viridiplantae</taxon>
        <taxon>Streptophyta</taxon>
        <taxon>Embryophyta</taxon>
        <taxon>Tracheophyta</taxon>
        <taxon>Spermatophyta</taxon>
        <taxon>Magnoliopsida</taxon>
        <taxon>eudicotyledons</taxon>
        <taxon>Gunneridae</taxon>
        <taxon>Pentapetalae</taxon>
        <taxon>rosids</taxon>
        <taxon>malvids</taxon>
        <taxon>Myrtales</taxon>
        <taxon>Lythraceae</taxon>
        <taxon>Punica</taxon>
    </lineage>
</organism>
<dbReference type="AlphaFoldDB" id="A0A2I0IGN9"/>
<evidence type="ECO:0000256" key="2">
    <source>
        <dbReference type="ARBA" id="ARBA00007727"/>
    </source>
</evidence>
<feature type="domain" description="Trichome birefringence-like N-terminal" evidence="8">
    <location>
        <begin position="10"/>
        <end position="63"/>
    </location>
</feature>
<comment type="similarity">
    <text evidence="2">Belongs to the PC-esterase family. TBL subfamily.</text>
</comment>
<keyword evidence="6" id="KW-0472">Membrane</keyword>
<accession>A0A2I0IGN9</accession>
<evidence type="ECO:0000256" key="6">
    <source>
        <dbReference type="ARBA" id="ARBA00023136"/>
    </source>
</evidence>
<evidence type="ECO:0000256" key="3">
    <source>
        <dbReference type="ARBA" id="ARBA00022692"/>
    </source>
</evidence>
<dbReference type="InterPro" id="IPR026057">
    <property type="entry name" value="TBL_C"/>
</dbReference>
<evidence type="ECO:0000313" key="9">
    <source>
        <dbReference type="EMBL" id="PKI43138.1"/>
    </source>
</evidence>
<dbReference type="GO" id="GO:0016020">
    <property type="term" value="C:membrane"/>
    <property type="evidence" value="ECO:0007669"/>
    <property type="project" value="UniProtKB-SubCell"/>
</dbReference>
<keyword evidence="10" id="KW-1185">Reference proteome</keyword>
<dbReference type="PANTHER" id="PTHR32285">
    <property type="entry name" value="PROTEIN TRICHOME BIREFRINGENCE-LIKE 9-RELATED"/>
    <property type="match status" value="1"/>
</dbReference>
<dbReference type="STRING" id="22663.A0A2I0IGN9"/>
<dbReference type="GO" id="GO:0016413">
    <property type="term" value="F:O-acetyltransferase activity"/>
    <property type="evidence" value="ECO:0007669"/>
    <property type="project" value="InterPro"/>
</dbReference>
<name>A0A2I0IGN9_PUNGR</name>
<evidence type="ECO:0000259" key="7">
    <source>
        <dbReference type="Pfam" id="PF13839"/>
    </source>
</evidence>
<feature type="domain" description="Trichome birefringence-like C-terminal" evidence="7">
    <location>
        <begin position="64"/>
        <end position="348"/>
    </location>
</feature>
<comment type="caution">
    <text evidence="9">The sequence shown here is derived from an EMBL/GenBank/DDBJ whole genome shotgun (WGS) entry which is preliminary data.</text>
</comment>
<evidence type="ECO:0000256" key="1">
    <source>
        <dbReference type="ARBA" id="ARBA00004167"/>
    </source>
</evidence>
<gene>
    <name evidence="9" type="ORF">CRG98_036444</name>
</gene>
<dbReference type="InterPro" id="IPR025846">
    <property type="entry name" value="TBL_N"/>
</dbReference>
<keyword evidence="4" id="KW-0735">Signal-anchor</keyword>
<evidence type="ECO:0000259" key="8">
    <source>
        <dbReference type="Pfam" id="PF14416"/>
    </source>
</evidence>
<evidence type="ECO:0000313" key="10">
    <source>
        <dbReference type="Proteomes" id="UP000233551"/>
    </source>
</evidence>
<dbReference type="Proteomes" id="UP000233551">
    <property type="component" value="Unassembled WGS sequence"/>
</dbReference>
<proteinExistence type="inferred from homology"/>
<dbReference type="Pfam" id="PF13839">
    <property type="entry name" value="PC-Esterase"/>
    <property type="match status" value="1"/>
</dbReference>
<comment type="subcellular location">
    <subcellularLocation>
        <location evidence="1">Membrane</location>
        <topology evidence="1">Single-pass membrane protein</topology>
    </subcellularLocation>
</comment>
<evidence type="ECO:0000256" key="4">
    <source>
        <dbReference type="ARBA" id="ARBA00022968"/>
    </source>
</evidence>
<dbReference type="PANTHER" id="PTHR32285:SF22">
    <property type="entry name" value="PROTEIN TRICHOME BIREFRINGENCE"/>
    <property type="match status" value="1"/>
</dbReference>
<reference evidence="9 10" key="1">
    <citation type="submission" date="2017-11" db="EMBL/GenBank/DDBJ databases">
        <title>De-novo sequencing of pomegranate (Punica granatum L.) genome.</title>
        <authorList>
            <person name="Akparov Z."/>
            <person name="Amiraslanov A."/>
            <person name="Hajiyeva S."/>
            <person name="Abbasov M."/>
            <person name="Kaur K."/>
            <person name="Hamwieh A."/>
            <person name="Solovyev V."/>
            <person name="Salamov A."/>
            <person name="Braich B."/>
            <person name="Kosarev P."/>
            <person name="Mahmoud A."/>
            <person name="Hajiyev E."/>
            <person name="Babayeva S."/>
            <person name="Izzatullayeva V."/>
            <person name="Mammadov A."/>
            <person name="Mammadov A."/>
            <person name="Sharifova S."/>
            <person name="Ojaghi J."/>
            <person name="Eynullazada K."/>
            <person name="Bayramov B."/>
            <person name="Abdulazimova A."/>
            <person name="Shahmuradov I."/>
        </authorList>
    </citation>
    <scope>NUCLEOTIDE SEQUENCE [LARGE SCALE GENOMIC DNA]</scope>
    <source>
        <strain evidence="10">cv. AG2017</strain>
        <tissue evidence="9">Leaf</tissue>
    </source>
</reference>
<dbReference type="Pfam" id="PF14416">
    <property type="entry name" value="PMR5N"/>
    <property type="match status" value="1"/>
</dbReference>
<dbReference type="InterPro" id="IPR029962">
    <property type="entry name" value="TBL"/>
</dbReference>